<proteinExistence type="predicted"/>
<name>A0A2K1X222_POPTR</name>
<keyword evidence="2" id="KW-1185">Reference proteome</keyword>
<sequence length="104" mass="12257">MDVEHLLIRSDMLTITEMRLREKMEKALSLLKDSLGSTGCFLAQFWGPGQPGTLQNQPYPHLCVPNSKLRQYRQLEGREWLLGDDIFVRVCWHELYKPRDNRKL</sequence>
<dbReference type="AlphaFoldDB" id="A0A2K1X222"/>
<dbReference type="InParanoid" id="A0A2K1X222"/>
<dbReference type="Proteomes" id="UP000006729">
    <property type="component" value="Chromosome 17"/>
</dbReference>
<gene>
    <name evidence="1" type="ORF">POPTR_017G020900</name>
</gene>
<evidence type="ECO:0000313" key="1">
    <source>
        <dbReference type="EMBL" id="PNS94831.1"/>
    </source>
</evidence>
<evidence type="ECO:0000313" key="2">
    <source>
        <dbReference type="Proteomes" id="UP000006729"/>
    </source>
</evidence>
<reference evidence="1 2" key="1">
    <citation type="journal article" date="2006" name="Science">
        <title>The genome of black cottonwood, Populus trichocarpa (Torr. &amp; Gray).</title>
        <authorList>
            <person name="Tuskan G.A."/>
            <person name="Difazio S."/>
            <person name="Jansson S."/>
            <person name="Bohlmann J."/>
            <person name="Grigoriev I."/>
            <person name="Hellsten U."/>
            <person name="Putnam N."/>
            <person name="Ralph S."/>
            <person name="Rombauts S."/>
            <person name="Salamov A."/>
            <person name="Schein J."/>
            <person name="Sterck L."/>
            <person name="Aerts A."/>
            <person name="Bhalerao R.R."/>
            <person name="Bhalerao R.P."/>
            <person name="Blaudez D."/>
            <person name="Boerjan W."/>
            <person name="Brun A."/>
            <person name="Brunner A."/>
            <person name="Busov V."/>
            <person name="Campbell M."/>
            <person name="Carlson J."/>
            <person name="Chalot M."/>
            <person name="Chapman J."/>
            <person name="Chen G.L."/>
            <person name="Cooper D."/>
            <person name="Coutinho P.M."/>
            <person name="Couturier J."/>
            <person name="Covert S."/>
            <person name="Cronk Q."/>
            <person name="Cunningham R."/>
            <person name="Davis J."/>
            <person name="Degroeve S."/>
            <person name="Dejardin A."/>
            <person name="Depamphilis C."/>
            <person name="Detter J."/>
            <person name="Dirks B."/>
            <person name="Dubchak I."/>
            <person name="Duplessis S."/>
            <person name="Ehlting J."/>
            <person name="Ellis B."/>
            <person name="Gendler K."/>
            <person name="Goodstein D."/>
            <person name="Gribskov M."/>
            <person name="Grimwood J."/>
            <person name="Groover A."/>
            <person name="Gunter L."/>
            <person name="Hamberger B."/>
            <person name="Heinze B."/>
            <person name="Helariutta Y."/>
            <person name="Henrissat B."/>
            <person name="Holligan D."/>
            <person name="Holt R."/>
            <person name="Huang W."/>
            <person name="Islam-Faridi N."/>
            <person name="Jones S."/>
            <person name="Jones-Rhoades M."/>
            <person name="Jorgensen R."/>
            <person name="Joshi C."/>
            <person name="Kangasjarvi J."/>
            <person name="Karlsson J."/>
            <person name="Kelleher C."/>
            <person name="Kirkpatrick R."/>
            <person name="Kirst M."/>
            <person name="Kohler A."/>
            <person name="Kalluri U."/>
            <person name="Larimer F."/>
            <person name="Leebens-Mack J."/>
            <person name="Leple J.C."/>
            <person name="Locascio P."/>
            <person name="Lou Y."/>
            <person name="Lucas S."/>
            <person name="Martin F."/>
            <person name="Montanini B."/>
            <person name="Napoli C."/>
            <person name="Nelson D.R."/>
            <person name="Nelson C."/>
            <person name="Nieminen K."/>
            <person name="Nilsson O."/>
            <person name="Pereda V."/>
            <person name="Peter G."/>
            <person name="Philippe R."/>
            <person name="Pilate G."/>
            <person name="Poliakov A."/>
            <person name="Razumovskaya J."/>
            <person name="Richardson P."/>
            <person name="Rinaldi C."/>
            <person name="Ritland K."/>
            <person name="Rouze P."/>
            <person name="Ryaboy D."/>
            <person name="Schmutz J."/>
            <person name="Schrader J."/>
            <person name="Segerman B."/>
            <person name="Shin H."/>
            <person name="Siddiqui A."/>
            <person name="Sterky F."/>
            <person name="Terry A."/>
            <person name="Tsai C.J."/>
            <person name="Uberbacher E."/>
            <person name="Unneberg P."/>
            <person name="Vahala J."/>
            <person name="Wall K."/>
            <person name="Wessler S."/>
            <person name="Yang G."/>
            <person name="Yin T."/>
            <person name="Douglas C."/>
            <person name="Marra M."/>
            <person name="Sandberg G."/>
            <person name="Van de Peer Y."/>
            <person name="Rokhsar D."/>
        </authorList>
    </citation>
    <scope>NUCLEOTIDE SEQUENCE [LARGE SCALE GENOMIC DNA]</scope>
    <source>
        <strain evidence="2">cv. Nisqually</strain>
    </source>
</reference>
<dbReference type="EMBL" id="CM009306">
    <property type="protein sequence ID" value="PNS94831.1"/>
    <property type="molecule type" value="Genomic_DNA"/>
</dbReference>
<accession>A0A2K1X222</accession>
<organism evidence="1 2">
    <name type="scientific">Populus trichocarpa</name>
    <name type="common">Western balsam poplar</name>
    <name type="synonym">Populus balsamifera subsp. trichocarpa</name>
    <dbReference type="NCBI Taxonomy" id="3694"/>
    <lineage>
        <taxon>Eukaryota</taxon>
        <taxon>Viridiplantae</taxon>
        <taxon>Streptophyta</taxon>
        <taxon>Embryophyta</taxon>
        <taxon>Tracheophyta</taxon>
        <taxon>Spermatophyta</taxon>
        <taxon>Magnoliopsida</taxon>
        <taxon>eudicotyledons</taxon>
        <taxon>Gunneridae</taxon>
        <taxon>Pentapetalae</taxon>
        <taxon>rosids</taxon>
        <taxon>fabids</taxon>
        <taxon>Malpighiales</taxon>
        <taxon>Salicaceae</taxon>
        <taxon>Saliceae</taxon>
        <taxon>Populus</taxon>
    </lineage>
</organism>
<protein>
    <submittedName>
        <fullName evidence="1">Uncharacterized protein</fullName>
    </submittedName>
</protein>